<dbReference type="Gene3D" id="3.40.190.10">
    <property type="entry name" value="Periplasmic binding protein-like II"/>
    <property type="match status" value="2"/>
</dbReference>
<dbReference type="PANTHER" id="PTHR35936:SF19">
    <property type="entry name" value="AMINO-ACID-BINDING PROTEIN YXEM-RELATED"/>
    <property type="match status" value="1"/>
</dbReference>
<sequence>MLDLMRGLRAGAAMALLAAGVCLPARAAPVCPERPIVVGLYEFGHFFTAGAGLDKDLAEELRQRSGCQFSLKVMQRRAIWPALQSGAVDMTFSAAPTPERLLFAWSEPYIWLRNLVILRKEVAPGVRSMAEFIATPELRLGFGRGYAAGPVFEEFVGQLRNIGRVEDVDDGDRLYAMFKAGRFQAMLAPKMVYSRYLKDEIMADAVRIEDWSGNRSRGPASVMLSKKRFSAEEAKRWSELMKAIRADGTLQRLIERYVDAEEATRMLGP</sequence>
<evidence type="ECO:0000313" key="5">
    <source>
        <dbReference type="Proteomes" id="UP000448575"/>
    </source>
</evidence>
<protein>
    <submittedName>
        <fullName evidence="4">Transporter substrate-binding domain-containing protein</fullName>
    </submittedName>
</protein>
<evidence type="ECO:0000313" key="4">
    <source>
        <dbReference type="EMBL" id="MYN03051.1"/>
    </source>
</evidence>
<dbReference type="PANTHER" id="PTHR35936">
    <property type="entry name" value="MEMBRANE-BOUND LYTIC MUREIN TRANSGLYCOSYLASE F"/>
    <property type="match status" value="1"/>
</dbReference>
<dbReference type="AlphaFoldDB" id="A0A6N9HHG1"/>
<dbReference type="InterPro" id="IPR001638">
    <property type="entry name" value="Solute-binding_3/MltF_N"/>
</dbReference>
<keyword evidence="1 2" id="KW-0732">Signal</keyword>
<dbReference type="SMART" id="SM00062">
    <property type="entry name" value="PBPb"/>
    <property type="match status" value="1"/>
</dbReference>
<dbReference type="EMBL" id="WWCJ01000008">
    <property type="protein sequence ID" value="MYN03051.1"/>
    <property type="molecule type" value="Genomic_DNA"/>
</dbReference>
<keyword evidence="5" id="KW-1185">Reference proteome</keyword>
<evidence type="ECO:0000256" key="1">
    <source>
        <dbReference type="ARBA" id="ARBA00022729"/>
    </source>
</evidence>
<feature type="domain" description="Solute-binding protein family 3/N-terminal" evidence="3">
    <location>
        <begin position="35"/>
        <end position="261"/>
    </location>
</feature>
<evidence type="ECO:0000256" key="2">
    <source>
        <dbReference type="SAM" id="SignalP"/>
    </source>
</evidence>
<feature type="signal peptide" evidence="2">
    <location>
        <begin position="1"/>
        <end position="27"/>
    </location>
</feature>
<proteinExistence type="predicted"/>
<evidence type="ECO:0000259" key="3">
    <source>
        <dbReference type="SMART" id="SM00062"/>
    </source>
</evidence>
<dbReference type="Pfam" id="PF00497">
    <property type="entry name" value="SBP_bac_3"/>
    <property type="match status" value="1"/>
</dbReference>
<dbReference type="RefSeq" id="WP_161026028.1">
    <property type="nucleotide sequence ID" value="NZ_WWCJ01000008.1"/>
</dbReference>
<dbReference type="SUPFAM" id="SSF53850">
    <property type="entry name" value="Periplasmic binding protein-like II"/>
    <property type="match status" value="1"/>
</dbReference>
<accession>A0A6N9HHG1</accession>
<dbReference type="Proteomes" id="UP000448575">
    <property type="component" value="Unassembled WGS sequence"/>
</dbReference>
<reference evidence="4 5" key="1">
    <citation type="submission" date="2019-12" db="EMBL/GenBank/DDBJ databases">
        <title>Novel species isolated from a subtropical stream in China.</title>
        <authorList>
            <person name="Lu H."/>
        </authorList>
    </citation>
    <scope>NUCLEOTIDE SEQUENCE [LARGE SCALE GENOMIC DNA]</scope>
    <source>
        <strain evidence="4 5">DS3</strain>
    </source>
</reference>
<gene>
    <name evidence="4" type="ORF">GTP41_13155</name>
</gene>
<comment type="caution">
    <text evidence="4">The sequence shown here is derived from an EMBL/GenBank/DDBJ whole genome shotgun (WGS) entry which is preliminary data.</text>
</comment>
<name>A0A6N9HHG1_9BURK</name>
<feature type="chain" id="PRO_5026889666" evidence="2">
    <location>
        <begin position="28"/>
        <end position="269"/>
    </location>
</feature>
<organism evidence="4 5">
    <name type="scientific">Pseudoduganella guangdongensis</name>
    <dbReference type="NCBI Taxonomy" id="2692179"/>
    <lineage>
        <taxon>Bacteria</taxon>
        <taxon>Pseudomonadati</taxon>
        <taxon>Pseudomonadota</taxon>
        <taxon>Betaproteobacteria</taxon>
        <taxon>Burkholderiales</taxon>
        <taxon>Oxalobacteraceae</taxon>
        <taxon>Telluria group</taxon>
        <taxon>Pseudoduganella</taxon>
    </lineage>
</organism>